<name>A0A1G9DZF2_9RHOB</name>
<evidence type="ECO:0000313" key="1">
    <source>
        <dbReference type="EMBL" id="SDK69236.1"/>
    </source>
</evidence>
<dbReference type="AlphaFoldDB" id="A0A1G9DZF2"/>
<reference evidence="2" key="1">
    <citation type="submission" date="2016-10" db="EMBL/GenBank/DDBJ databases">
        <authorList>
            <person name="Varghese N."/>
            <person name="Submissions S."/>
        </authorList>
    </citation>
    <scope>NUCLEOTIDE SEQUENCE [LARGE SCALE GENOMIC DNA]</scope>
    <source>
        <strain evidence="2">CGMCC 1.10789</strain>
    </source>
</reference>
<proteinExistence type="predicted"/>
<dbReference type="RefSeq" id="WP_092500316.1">
    <property type="nucleotide sequence ID" value="NZ_FNFV01000004.1"/>
</dbReference>
<evidence type="ECO:0008006" key="3">
    <source>
        <dbReference type="Google" id="ProtNLM"/>
    </source>
</evidence>
<dbReference type="OrthoDB" id="7205837at2"/>
<organism evidence="1 2">
    <name type="scientific">Meinhardsimonia xiamenensis</name>
    <dbReference type="NCBI Taxonomy" id="990712"/>
    <lineage>
        <taxon>Bacteria</taxon>
        <taxon>Pseudomonadati</taxon>
        <taxon>Pseudomonadota</taxon>
        <taxon>Alphaproteobacteria</taxon>
        <taxon>Rhodobacterales</taxon>
        <taxon>Paracoccaceae</taxon>
        <taxon>Meinhardsimonia</taxon>
    </lineage>
</organism>
<dbReference type="STRING" id="990712.SAMN05216257_10487"/>
<dbReference type="Proteomes" id="UP000199328">
    <property type="component" value="Unassembled WGS sequence"/>
</dbReference>
<gene>
    <name evidence="1" type="ORF">SAMN05216257_10487</name>
</gene>
<sequence>MRKSEQVLQALAAVIEAGLPAGAAFRRGGSLPARVPAGGLVILRDGDPGEPEVLLSPPTYVYQHRAQLEVLADGSNREAVFDSLCAAIGVALAGDRTLGGVCDWAEPEAPAPEELSEDGGEGMKAAVVPVVLHYATGDPLE</sequence>
<protein>
    <recommendedName>
        <fullName evidence="3">Acyl-CoA transferase</fullName>
    </recommendedName>
</protein>
<dbReference type="EMBL" id="FNFV01000004">
    <property type="protein sequence ID" value="SDK69236.1"/>
    <property type="molecule type" value="Genomic_DNA"/>
</dbReference>
<evidence type="ECO:0000313" key="2">
    <source>
        <dbReference type="Proteomes" id="UP000199328"/>
    </source>
</evidence>
<accession>A0A1G9DZF2</accession>
<keyword evidence="2" id="KW-1185">Reference proteome</keyword>